<protein>
    <submittedName>
        <fullName evidence="4">Uncharacterized protein</fullName>
    </submittedName>
</protein>
<keyword evidence="2 3" id="KW-0040">ANK repeat</keyword>
<evidence type="ECO:0000313" key="5">
    <source>
        <dbReference type="Proteomes" id="UP000054800"/>
    </source>
</evidence>
<feature type="repeat" description="ANK" evidence="3">
    <location>
        <begin position="254"/>
        <end position="286"/>
    </location>
</feature>
<dbReference type="Pfam" id="PF00023">
    <property type="entry name" value="Ank"/>
    <property type="match status" value="1"/>
</dbReference>
<dbReference type="Proteomes" id="UP000054800">
    <property type="component" value="Unassembled WGS sequence"/>
</dbReference>
<dbReference type="SMART" id="SM00248">
    <property type="entry name" value="ANK"/>
    <property type="match status" value="11"/>
</dbReference>
<gene>
    <name evidence="4" type="ORF">RO03_06180</name>
</gene>
<dbReference type="Pfam" id="PF12796">
    <property type="entry name" value="Ank_2"/>
    <property type="match status" value="2"/>
</dbReference>
<accession>A0A0M4SBA8</accession>
<dbReference type="AlphaFoldDB" id="A0A0M4SBA8"/>
<evidence type="ECO:0000256" key="1">
    <source>
        <dbReference type="ARBA" id="ARBA00022737"/>
    </source>
</evidence>
<name>A0A0M4SBA8_FUSNC</name>
<dbReference type="GeneID" id="79784211"/>
<feature type="repeat" description="ANK" evidence="3">
    <location>
        <begin position="106"/>
        <end position="138"/>
    </location>
</feature>
<dbReference type="InterPro" id="IPR036770">
    <property type="entry name" value="Ankyrin_rpt-contain_sf"/>
</dbReference>
<proteinExistence type="predicted"/>
<evidence type="ECO:0000313" key="4">
    <source>
        <dbReference type="EMBL" id="KUL99113.1"/>
    </source>
</evidence>
<evidence type="ECO:0000256" key="3">
    <source>
        <dbReference type="PROSITE-ProRule" id="PRU00023"/>
    </source>
</evidence>
<organism evidence="4 5">
    <name type="scientific">Fusobacterium nucleatum subsp. nucleatum</name>
    <dbReference type="NCBI Taxonomy" id="76856"/>
    <lineage>
        <taxon>Bacteria</taxon>
        <taxon>Fusobacteriati</taxon>
        <taxon>Fusobacteriota</taxon>
        <taxon>Fusobacteriia</taxon>
        <taxon>Fusobacteriales</taxon>
        <taxon>Fusobacteriaceae</taxon>
        <taxon>Fusobacterium</taxon>
    </lineage>
</organism>
<dbReference type="PROSITE" id="PS50297">
    <property type="entry name" value="ANK_REP_REGION"/>
    <property type="match status" value="1"/>
</dbReference>
<sequence>MELQDLKDIYKSKTAEKRYDYYRTLPLDEKDLFGDTLLDIALNFADVEALKILLERNVDVNKINNHGNRPLHNLILLSEYKNLDDVLTCAELLLDNGASVLRKNDMGETPVLSAVRGNYFEILELFIKRNLKLDLKDSYGNGPLHIAAYSCNPNNEEKKKKIFKLLLDAGIENDIKNDNGDTPIDILSNQKTDPILLSILKGKYDFDNPNSITNLTSAMSLYSAILSNNYDVIKAHLEMKIDINEISEENNNSYGLSPLGVACHILDLKSVELLLKNGADPNLKNNDGETALANWFKWNGSTYFSTEKAREDTVNKMMSLLLEYGLNINDTIDNQSNNLLIKASEYLSISSISNGKSIPSEVIKFLLKNKVNINLTNIEGQTALMILCKTVFRDGIDWVIELLENGADVGSIDKNGYTVLMYTALNTENGVALEIAKMLHDFGDVKISYINNDEQSAMDIAVENNNENLVNWLLTKI</sequence>
<feature type="repeat" description="ANK" evidence="3">
    <location>
        <begin position="139"/>
        <end position="178"/>
    </location>
</feature>
<dbReference type="PROSITE" id="PS50088">
    <property type="entry name" value="ANK_REPEAT"/>
    <property type="match status" value="4"/>
</dbReference>
<reference evidence="4 5" key="1">
    <citation type="submission" date="2015-10" db="EMBL/GenBank/DDBJ databases">
        <authorList>
            <person name="Gilbert D.G."/>
        </authorList>
    </citation>
    <scope>NUCLEOTIDE SEQUENCE [LARGE SCALE GENOMIC DNA]</scope>
    <source>
        <strain evidence="4 5">ChDC F311</strain>
    </source>
</reference>
<dbReference type="SUPFAM" id="SSF48403">
    <property type="entry name" value="Ankyrin repeat"/>
    <property type="match status" value="2"/>
</dbReference>
<dbReference type="EMBL" id="LMVH01000001">
    <property type="protein sequence ID" value="KUL99113.1"/>
    <property type="molecule type" value="Genomic_DNA"/>
</dbReference>
<dbReference type="PATRIC" id="fig|76856.3.peg.861"/>
<dbReference type="PANTHER" id="PTHR24178:SF41">
    <property type="entry name" value="ANKYRIN-2 ISOFORM X1"/>
    <property type="match status" value="1"/>
</dbReference>
<dbReference type="Gene3D" id="1.25.40.20">
    <property type="entry name" value="Ankyrin repeat-containing domain"/>
    <property type="match status" value="3"/>
</dbReference>
<dbReference type="PANTHER" id="PTHR24178">
    <property type="entry name" value="MOLTING PROTEIN MLT-4"/>
    <property type="match status" value="1"/>
</dbReference>
<evidence type="ECO:0000256" key="2">
    <source>
        <dbReference type="ARBA" id="ARBA00023043"/>
    </source>
</evidence>
<dbReference type="InterPro" id="IPR002110">
    <property type="entry name" value="Ankyrin_rpt"/>
</dbReference>
<keyword evidence="1" id="KW-0677">Repeat</keyword>
<dbReference type="RefSeq" id="WP_011017004.1">
    <property type="nucleotide sequence ID" value="NZ_CP022122.1"/>
</dbReference>
<feature type="repeat" description="ANK" evidence="3">
    <location>
        <begin position="33"/>
        <end position="65"/>
    </location>
</feature>
<dbReference type="OrthoDB" id="87775at2"/>
<comment type="caution">
    <text evidence="4">The sequence shown here is derived from an EMBL/GenBank/DDBJ whole genome shotgun (WGS) entry which is preliminary data.</text>
</comment>